<protein>
    <submittedName>
        <fullName evidence="1">Uncharacterized protein</fullName>
    </submittedName>
</protein>
<dbReference type="AlphaFoldDB" id="A0AAD6U2E3"/>
<comment type="caution">
    <text evidence="1">The sequence shown here is derived from an EMBL/GenBank/DDBJ whole genome shotgun (WGS) entry which is preliminary data.</text>
</comment>
<evidence type="ECO:0000313" key="2">
    <source>
        <dbReference type="Proteomes" id="UP001222325"/>
    </source>
</evidence>
<name>A0AAD6U2E3_9AGAR</name>
<organism evidence="1 2">
    <name type="scientific">Mycena belliarum</name>
    <dbReference type="NCBI Taxonomy" id="1033014"/>
    <lineage>
        <taxon>Eukaryota</taxon>
        <taxon>Fungi</taxon>
        <taxon>Dikarya</taxon>
        <taxon>Basidiomycota</taxon>
        <taxon>Agaricomycotina</taxon>
        <taxon>Agaricomycetes</taxon>
        <taxon>Agaricomycetidae</taxon>
        <taxon>Agaricales</taxon>
        <taxon>Marasmiineae</taxon>
        <taxon>Mycenaceae</taxon>
        <taxon>Mycena</taxon>
    </lineage>
</organism>
<accession>A0AAD6U2E3</accession>
<gene>
    <name evidence="1" type="ORF">B0H15DRAFT_440259</name>
</gene>
<dbReference type="Proteomes" id="UP001222325">
    <property type="component" value="Unassembled WGS sequence"/>
</dbReference>
<evidence type="ECO:0000313" key="1">
    <source>
        <dbReference type="EMBL" id="KAJ7082387.1"/>
    </source>
</evidence>
<keyword evidence="2" id="KW-1185">Reference proteome</keyword>
<proteinExistence type="predicted"/>
<sequence length="193" mass="21218">MAAASSRLSLACSPPESAFFRLWDEKHQTDTSSSNSRPFASLHRSQSLARDRCRYHLPSRLEAVPSPSVTCATEVSPALLHPLVPQILVCCILMMMITLPPAPLFLPIELHCGSAVSKNGQGSFEIASRYVANFPPLRPSQRCSLGYVYIAPHPISAATYRAGIALVQRGPTNLVKTTEWNEGPDRHHHEPRP</sequence>
<dbReference type="EMBL" id="JARJCN010000045">
    <property type="protein sequence ID" value="KAJ7082387.1"/>
    <property type="molecule type" value="Genomic_DNA"/>
</dbReference>
<reference evidence="1" key="1">
    <citation type="submission" date="2023-03" db="EMBL/GenBank/DDBJ databases">
        <title>Massive genome expansion in bonnet fungi (Mycena s.s.) driven by repeated elements and novel gene families across ecological guilds.</title>
        <authorList>
            <consortium name="Lawrence Berkeley National Laboratory"/>
            <person name="Harder C.B."/>
            <person name="Miyauchi S."/>
            <person name="Viragh M."/>
            <person name="Kuo A."/>
            <person name="Thoen E."/>
            <person name="Andreopoulos B."/>
            <person name="Lu D."/>
            <person name="Skrede I."/>
            <person name="Drula E."/>
            <person name="Henrissat B."/>
            <person name="Morin E."/>
            <person name="Kohler A."/>
            <person name="Barry K."/>
            <person name="LaButti K."/>
            <person name="Morin E."/>
            <person name="Salamov A."/>
            <person name="Lipzen A."/>
            <person name="Mereny Z."/>
            <person name="Hegedus B."/>
            <person name="Baldrian P."/>
            <person name="Stursova M."/>
            <person name="Weitz H."/>
            <person name="Taylor A."/>
            <person name="Grigoriev I.V."/>
            <person name="Nagy L.G."/>
            <person name="Martin F."/>
            <person name="Kauserud H."/>
        </authorList>
    </citation>
    <scope>NUCLEOTIDE SEQUENCE</scope>
    <source>
        <strain evidence="1">CBHHK173m</strain>
    </source>
</reference>